<feature type="binding site" evidence="5">
    <location>
        <position position="195"/>
    </location>
    <ligand>
        <name>S-adenosyl-L-methionine</name>
        <dbReference type="ChEBI" id="CHEBI:59789"/>
    </ligand>
</feature>
<dbReference type="InterPro" id="IPR029063">
    <property type="entry name" value="SAM-dependent_MTases_sf"/>
</dbReference>
<proteinExistence type="inferred from homology"/>
<dbReference type="GO" id="GO:0010420">
    <property type="term" value="F:polyprenyldihydroxybenzoate methyltransferase activity"/>
    <property type="evidence" value="ECO:0007669"/>
    <property type="project" value="UniProtKB-UniRule"/>
</dbReference>
<comment type="catalytic activity">
    <reaction evidence="5">
        <text>a 3,4-dihydroxy-5-(all-trans-polyprenyl)benzoate + S-adenosyl-L-methionine = a 4-hydroxy-3-methoxy-5-(all-trans-polyprenyl)benzoate + S-adenosyl-L-homocysteine + H(+)</text>
        <dbReference type="Rhea" id="RHEA:44452"/>
        <dbReference type="Rhea" id="RHEA-COMP:10930"/>
        <dbReference type="Rhea" id="RHEA-COMP:10931"/>
        <dbReference type="ChEBI" id="CHEBI:15378"/>
        <dbReference type="ChEBI" id="CHEBI:57856"/>
        <dbReference type="ChEBI" id="CHEBI:59789"/>
        <dbReference type="ChEBI" id="CHEBI:64694"/>
        <dbReference type="ChEBI" id="CHEBI:84443"/>
        <dbReference type="EC" id="2.1.1.114"/>
    </reaction>
</comment>
<dbReference type="GO" id="GO:0031314">
    <property type="term" value="C:extrinsic component of mitochondrial inner membrane"/>
    <property type="evidence" value="ECO:0007669"/>
    <property type="project" value="UniProtKB-UniRule"/>
</dbReference>
<name>A0A1Q3FSN4_CULTA</name>
<dbReference type="EC" id="2.1.1.64" evidence="5"/>
<evidence type="ECO:0000256" key="4">
    <source>
        <dbReference type="ARBA" id="ARBA00022691"/>
    </source>
</evidence>
<dbReference type="EC" id="2.1.1.-" evidence="5"/>
<feature type="domain" description="Methyltransferase type 11" evidence="6">
    <location>
        <begin position="123"/>
        <end position="223"/>
    </location>
</feature>
<dbReference type="GO" id="GO:0120537">
    <property type="term" value="F:3-demethylubiquinone 3-O-methyltransferase activity"/>
    <property type="evidence" value="ECO:0007669"/>
    <property type="project" value="RHEA"/>
</dbReference>
<organism evidence="7">
    <name type="scientific">Culex tarsalis</name>
    <name type="common">Encephalitis mosquito</name>
    <dbReference type="NCBI Taxonomy" id="7177"/>
    <lineage>
        <taxon>Eukaryota</taxon>
        <taxon>Metazoa</taxon>
        <taxon>Ecdysozoa</taxon>
        <taxon>Arthropoda</taxon>
        <taxon>Hexapoda</taxon>
        <taxon>Insecta</taxon>
        <taxon>Pterygota</taxon>
        <taxon>Neoptera</taxon>
        <taxon>Endopterygota</taxon>
        <taxon>Diptera</taxon>
        <taxon>Nematocera</taxon>
        <taxon>Culicoidea</taxon>
        <taxon>Culicidae</taxon>
        <taxon>Culicinae</taxon>
        <taxon>Culicini</taxon>
        <taxon>Culex</taxon>
        <taxon>Culex</taxon>
    </lineage>
</organism>
<reference evidence="7" key="1">
    <citation type="submission" date="2017-01" db="EMBL/GenBank/DDBJ databases">
        <title>A deep insight into the sialotranscriptome of adult male and female Cluex tarsalis mosquitoes.</title>
        <authorList>
            <person name="Ribeiro J.M."/>
            <person name="Moreira F."/>
            <person name="Bernard K.A."/>
            <person name="Calvo E."/>
        </authorList>
    </citation>
    <scope>NUCLEOTIDE SEQUENCE</scope>
    <source>
        <strain evidence="7">Kern County</strain>
        <tissue evidence="7">Salivary glands</tissue>
    </source>
</reference>
<dbReference type="InterPro" id="IPR013216">
    <property type="entry name" value="Methyltransf_11"/>
</dbReference>
<dbReference type="PANTHER" id="PTHR43464">
    <property type="entry name" value="METHYLTRANSFERASE"/>
    <property type="match status" value="1"/>
</dbReference>
<dbReference type="GO" id="GO:0032259">
    <property type="term" value="P:methylation"/>
    <property type="evidence" value="ECO:0007669"/>
    <property type="project" value="UniProtKB-KW"/>
</dbReference>
<comment type="subunit">
    <text evidence="5">Component of a multi-subunit COQ enzyme complex.</text>
</comment>
<keyword evidence="5" id="KW-0460">Magnesium</keyword>
<keyword evidence="3 5" id="KW-0831">Ubiquinone biosynthesis</keyword>
<comment type="subcellular location">
    <subcellularLocation>
        <location evidence="5">Mitochondrion inner membrane</location>
        <topology evidence="5">Peripheral membrane protein</topology>
        <orientation evidence="5">Matrix side</orientation>
    </subcellularLocation>
</comment>
<dbReference type="PANTHER" id="PTHR43464:SF19">
    <property type="entry name" value="UBIQUINONE BIOSYNTHESIS O-METHYLTRANSFERASE, MITOCHONDRIAL"/>
    <property type="match status" value="1"/>
</dbReference>
<feature type="binding site" evidence="5">
    <location>
        <position position="200"/>
    </location>
    <ligand>
        <name>Mg(2+)</name>
        <dbReference type="ChEBI" id="CHEBI:18420"/>
    </ligand>
</feature>
<keyword evidence="4 5" id="KW-0949">S-adenosyl-L-methionine</keyword>
<comment type="catalytic activity">
    <reaction evidence="5">
        <text>a 3-demethylubiquinol + S-adenosyl-L-methionine = a ubiquinol + S-adenosyl-L-homocysteine + H(+)</text>
        <dbReference type="Rhea" id="RHEA:44380"/>
        <dbReference type="Rhea" id="RHEA-COMP:9566"/>
        <dbReference type="Rhea" id="RHEA-COMP:10914"/>
        <dbReference type="ChEBI" id="CHEBI:15378"/>
        <dbReference type="ChEBI" id="CHEBI:17976"/>
        <dbReference type="ChEBI" id="CHEBI:57856"/>
        <dbReference type="ChEBI" id="CHEBI:59789"/>
        <dbReference type="ChEBI" id="CHEBI:84422"/>
        <dbReference type="EC" id="2.1.1.64"/>
    </reaction>
</comment>
<sequence>MLSPYYGLYLVLGLVFRVTEAIIGLLRLDLVARALEAKFGNFIIGLNDNRPKEDAPKDSVSKSELDHLAKMVTFWWNKNGPAKMLHTFYQVRVPLVVEGLVETGRISKADISKPDALKGVRILEAGCGGGVLAEDLARLGAYVVGVDPGTEMIELAKRHLETESADLKDHIEYHAITVEQHAEKFAGTYDAIVCSEVMEHVDEKVPILEACVRCLKPGGSLFITTENQTMLAWFMFIIIPEYIAKFIPKGTHFYEKFVSPGQISKILDQYQCKTQRVRGFFYDRMYNSWSFIDSDECNYGLHAVKK</sequence>
<dbReference type="SUPFAM" id="SSF53335">
    <property type="entry name" value="S-adenosyl-L-methionine-dependent methyltransferases"/>
    <property type="match status" value="1"/>
</dbReference>
<comment type="similarity">
    <text evidence="5">Belongs to the class I-like SAM-binding methyltransferase superfamily. UbiG/COQ3 family.</text>
</comment>
<keyword evidence="2 5" id="KW-0808">Transferase</keyword>
<feature type="binding site" evidence="5">
    <location>
        <position position="196"/>
    </location>
    <ligand>
        <name>Mg(2+)</name>
        <dbReference type="ChEBI" id="CHEBI:18420"/>
    </ligand>
</feature>
<keyword evidence="5" id="KW-0472">Membrane</keyword>
<evidence type="ECO:0000256" key="5">
    <source>
        <dbReference type="HAMAP-Rule" id="MF_03190"/>
    </source>
</evidence>
<evidence type="ECO:0000313" key="7">
    <source>
        <dbReference type="EMBL" id="JAV30486.1"/>
    </source>
</evidence>
<dbReference type="InterPro" id="IPR010233">
    <property type="entry name" value="UbiG_MeTrfase"/>
</dbReference>
<keyword evidence="1 5" id="KW-0489">Methyltransferase</keyword>
<feature type="binding site" evidence="5">
    <location>
        <position position="126"/>
    </location>
    <ligand>
        <name>S-adenosyl-L-methionine</name>
        <dbReference type="ChEBI" id="CHEBI:59789"/>
    </ligand>
</feature>
<dbReference type="Pfam" id="PF08241">
    <property type="entry name" value="Methyltransf_11"/>
    <property type="match status" value="1"/>
</dbReference>
<evidence type="ECO:0000259" key="6">
    <source>
        <dbReference type="Pfam" id="PF08241"/>
    </source>
</evidence>
<feature type="binding site" evidence="5">
    <location>
        <position position="147"/>
    </location>
    <ligand>
        <name>S-adenosyl-L-methionine</name>
        <dbReference type="ChEBI" id="CHEBI:59789"/>
    </ligand>
</feature>
<dbReference type="EMBL" id="GFDL01004559">
    <property type="protein sequence ID" value="JAV30486.1"/>
    <property type="molecule type" value="Transcribed_RNA"/>
</dbReference>
<dbReference type="GO" id="GO:0061542">
    <property type="term" value="F:3-demethylubiquinol 3-O-methyltransferase activity"/>
    <property type="evidence" value="ECO:0007669"/>
    <property type="project" value="UniProtKB-UniRule"/>
</dbReference>
<dbReference type="EC" id="2.1.1.114" evidence="5"/>
<feature type="binding site" evidence="5">
    <location>
        <position position="92"/>
    </location>
    <ligand>
        <name>S-adenosyl-L-methionine</name>
        <dbReference type="ChEBI" id="CHEBI:59789"/>
    </ligand>
</feature>
<evidence type="ECO:0000256" key="2">
    <source>
        <dbReference type="ARBA" id="ARBA00022679"/>
    </source>
</evidence>
<comment type="catalytic activity">
    <reaction evidence="5">
        <text>a 3-demethylubiquinone + S-adenosyl-L-methionine = a ubiquinone + S-adenosyl-L-homocysteine</text>
        <dbReference type="Rhea" id="RHEA:81215"/>
        <dbReference type="Rhea" id="RHEA-COMP:9565"/>
        <dbReference type="Rhea" id="RHEA-COMP:19654"/>
        <dbReference type="ChEBI" id="CHEBI:16389"/>
        <dbReference type="ChEBI" id="CHEBI:57856"/>
        <dbReference type="ChEBI" id="CHEBI:59789"/>
        <dbReference type="ChEBI" id="CHEBI:231825"/>
    </reaction>
</comment>
<evidence type="ECO:0000256" key="3">
    <source>
        <dbReference type="ARBA" id="ARBA00022688"/>
    </source>
</evidence>
<dbReference type="GO" id="GO:0046872">
    <property type="term" value="F:metal ion binding"/>
    <property type="evidence" value="ECO:0007669"/>
    <property type="project" value="UniProtKB-KW"/>
</dbReference>
<keyword evidence="5" id="KW-0479">Metal-binding</keyword>
<comment type="cofactor">
    <cofactor evidence="5">
        <name>Mg(2+)</name>
        <dbReference type="ChEBI" id="CHEBI:18420"/>
    </cofactor>
</comment>
<dbReference type="Gene3D" id="3.40.50.150">
    <property type="entry name" value="Vaccinia Virus protein VP39"/>
    <property type="match status" value="1"/>
</dbReference>
<accession>A0A1Q3FSN4</accession>
<dbReference type="AlphaFoldDB" id="A0A1Q3FSN4"/>
<evidence type="ECO:0000256" key="1">
    <source>
        <dbReference type="ARBA" id="ARBA00022603"/>
    </source>
</evidence>
<feature type="binding site" evidence="5">
    <location>
        <position position="199"/>
    </location>
    <ligand>
        <name>Mg(2+)</name>
        <dbReference type="ChEBI" id="CHEBI:18420"/>
    </ligand>
</feature>
<dbReference type="HAMAP" id="MF_00472">
    <property type="entry name" value="UbiG"/>
    <property type="match status" value="1"/>
</dbReference>
<comment type="pathway">
    <text evidence="5">Cofactor biosynthesis; ubiquinone biosynthesis.</text>
</comment>
<keyword evidence="5" id="KW-0496">Mitochondrion</keyword>
<keyword evidence="5" id="KW-0999">Mitochondrion inner membrane</keyword>
<gene>
    <name evidence="5" type="primary">coq3</name>
</gene>
<comment type="function">
    <text evidence="5">O-methyltransferase required for two non-consecutive steps during ubiquinone biosynthesis. Catalyzes the 2 O-methylation of 3,4-dihydroxy-5-(all-trans-polyprenyl)benzoic acid into 4-hydroxy-3-methoxy-5-(all-trans-polyprenyl)benzoic acid. Also catalyzes the last step of ubiquinone biosynthesis by mediating methylation of 3-demethylubiquinone into ubiquinone. Also able to mediate the methylation of 3-demethylubiquinol into ubiquinol.</text>
</comment>
<dbReference type="NCBIfam" id="TIGR01983">
    <property type="entry name" value="UbiG"/>
    <property type="match status" value="1"/>
</dbReference>
<dbReference type="CDD" id="cd02440">
    <property type="entry name" value="AdoMet_MTases"/>
    <property type="match status" value="1"/>
</dbReference>
<dbReference type="UniPathway" id="UPA00232"/>
<protein>
    <recommendedName>
        <fullName evidence="5">Ubiquinone biosynthesis O-methyltransferase, mitochondrial</fullName>
    </recommendedName>
    <alternativeName>
        <fullName evidence="5">3-demethylubiquinol 3-O-methyltransferase</fullName>
        <ecNumber evidence="5">2.1.1.64</ecNumber>
    </alternativeName>
    <alternativeName>
        <fullName evidence="5">3-demethylubiquinone 3-O-methyltransferase</fullName>
        <ecNumber evidence="5">2.1.1.-</ecNumber>
    </alternativeName>
    <alternativeName>
        <fullName evidence="5">Polyprenyldihydroxybenzoate methyltransferase</fullName>
        <ecNumber evidence="5">2.1.1.114</ecNumber>
    </alternativeName>
</protein>